<organism evidence="3 4">
    <name type="scientific">Parablautia muri</name>
    <dbReference type="NCBI Taxonomy" id="2320879"/>
    <lineage>
        <taxon>Bacteria</taxon>
        <taxon>Bacillati</taxon>
        <taxon>Bacillota</taxon>
        <taxon>Clostridia</taxon>
        <taxon>Lachnospirales</taxon>
        <taxon>Lachnospiraceae</taxon>
        <taxon>Parablautia</taxon>
    </lineage>
</organism>
<feature type="region of interest" description="Disordered" evidence="1">
    <location>
        <begin position="32"/>
        <end position="58"/>
    </location>
</feature>
<evidence type="ECO:0000313" key="4">
    <source>
        <dbReference type="Proteomes" id="UP001154420"/>
    </source>
</evidence>
<evidence type="ECO:0000313" key="3">
    <source>
        <dbReference type="EMBL" id="NBJ92689.1"/>
    </source>
</evidence>
<sequence>MMKVSIIKKMMTGALALSLVIAPVMNVGATTTKGSTKSTVEEITASSTSSIPTTSSAGGVKTTTAGIYMATNVNGMAVTTSVASIASGYGLANNEKPYSKFSNLDVKKSPLAKAAIDLAAASQGATVGPMLNIELGKMAAGKYSLLPSDGPAIRISLGIPKNFLRSETTYAVVCVRAGGVTSILADVDEKENTITFDTTGGAGAYAIIRY</sequence>
<comment type="caution">
    <text evidence="3">The sequence shown here is derived from an EMBL/GenBank/DDBJ whole genome shotgun (WGS) entry which is preliminary data.</text>
</comment>
<proteinExistence type="predicted"/>
<feature type="chain" id="PRO_5040752682" evidence="2">
    <location>
        <begin position="30"/>
        <end position="210"/>
    </location>
</feature>
<dbReference type="RefSeq" id="WP_160559779.1">
    <property type="nucleotide sequence ID" value="NZ_QZDT01000011.1"/>
</dbReference>
<dbReference type="OrthoDB" id="2003974at2"/>
<keyword evidence="2" id="KW-0732">Signal</keyword>
<dbReference type="Proteomes" id="UP001154420">
    <property type="component" value="Unassembled WGS sequence"/>
</dbReference>
<evidence type="ECO:0000256" key="2">
    <source>
        <dbReference type="SAM" id="SignalP"/>
    </source>
</evidence>
<evidence type="ECO:0000256" key="1">
    <source>
        <dbReference type="SAM" id="MobiDB-lite"/>
    </source>
</evidence>
<feature type="compositionally biased region" description="Low complexity" evidence="1">
    <location>
        <begin position="32"/>
        <end position="57"/>
    </location>
</feature>
<reference evidence="3" key="1">
    <citation type="submission" date="2018-09" db="EMBL/GenBank/DDBJ databases">
        <title>Murine metabolic-syndrome-specific gut microbial biobank.</title>
        <authorList>
            <person name="Liu C."/>
        </authorList>
    </citation>
    <scope>NUCLEOTIDE SEQUENCE</scope>
    <source>
        <strain evidence="3">D42-62</strain>
    </source>
</reference>
<name>A0A9X5BER1_9FIRM</name>
<dbReference type="EMBL" id="QZDT01000011">
    <property type="protein sequence ID" value="NBJ92689.1"/>
    <property type="molecule type" value="Genomic_DNA"/>
</dbReference>
<keyword evidence="4" id="KW-1185">Reference proteome</keyword>
<protein>
    <submittedName>
        <fullName evidence="3">Uncharacterized protein</fullName>
    </submittedName>
</protein>
<gene>
    <name evidence="3" type="ORF">D5281_08800</name>
</gene>
<accession>A0A9X5BER1</accession>
<feature type="signal peptide" evidence="2">
    <location>
        <begin position="1"/>
        <end position="29"/>
    </location>
</feature>
<dbReference type="AlphaFoldDB" id="A0A9X5BER1"/>